<dbReference type="Pfam" id="PF24866">
    <property type="entry name" value="DUF7732"/>
    <property type="match status" value="2"/>
</dbReference>
<feature type="domain" description="DUF7732" evidence="3">
    <location>
        <begin position="240"/>
        <end position="300"/>
    </location>
</feature>
<comment type="caution">
    <text evidence="4">The sequence shown here is derived from an EMBL/GenBank/DDBJ whole genome shotgun (WGS) entry which is preliminary data.</text>
</comment>
<dbReference type="PANTHER" id="PTHR42091:SF1">
    <property type="entry name" value="CONSERVED GLYCINE-RICH PROTEIN (AFU_ORTHOLOGUE AFUA_7G02440)"/>
    <property type="match status" value="1"/>
</dbReference>
<feature type="compositionally biased region" description="Gly residues" evidence="1">
    <location>
        <begin position="60"/>
        <end position="90"/>
    </location>
</feature>
<evidence type="ECO:0000256" key="1">
    <source>
        <dbReference type="SAM" id="MobiDB-lite"/>
    </source>
</evidence>
<dbReference type="Proteomes" id="UP000664132">
    <property type="component" value="Unassembled WGS sequence"/>
</dbReference>
<feature type="region of interest" description="Disordered" evidence="1">
    <location>
        <begin position="25"/>
        <end position="129"/>
    </location>
</feature>
<feature type="signal peptide" evidence="2">
    <location>
        <begin position="1"/>
        <end position="21"/>
    </location>
</feature>
<feature type="domain" description="DUF7732" evidence="3">
    <location>
        <begin position="320"/>
        <end position="390"/>
    </location>
</feature>
<accession>A0A8H7WFW8</accession>
<evidence type="ECO:0000313" key="4">
    <source>
        <dbReference type="EMBL" id="KAG4424168.1"/>
    </source>
</evidence>
<organism evidence="4 5">
    <name type="scientific">Cadophora malorum</name>
    <dbReference type="NCBI Taxonomy" id="108018"/>
    <lineage>
        <taxon>Eukaryota</taxon>
        <taxon>Fungi</taxon>
        <taxon>Dikarya</taxon>
        <taxon>Ascomycota</taxon>
        <taxon>Pezizomycotina</taxon>
        <taxon>Leotiomycetes</taxon>
        <taxon>Helotiales</taxon>
        <taxon>Ploettnerulaceae</taxon>
        <taxon>Cadophora</taxon>
    </lineage>
</organism>
<evidence type="ECO:0000259" key="3">
    <source>
        <dbReference type="Pfam" id="PF24866"/>
    </source>
</evidence>
<feature type="compositionally biased region" description="Basic and acidic residues" evidence="1">
    <location>
        <begin position="36"/>
        <end position="46"/>
    </location>
</feature>
<keyword evidence="2" id="KW-0732">Signal</keyword>
<proteinExistence type="predicted"/>
<dbReference type="OrthoDB" id="5425547at2759"/>
<reference evidence="4" key="1">
    <citation type="submission" date="2021-02" db="EMBL/GenBank/DDBJ databases">
        <title>Genome sequence Cadophora malorum strain M34.</title>
        <authorList>
            <person name="Stefanovic E."/>
            <person name="Vu D."/>
            <person name="Scully C."/>
            <person name="Dijksterhuis J."/>
            <person name="Roader J."/>
            <person name="Houbraken J."/>
        </authorList>
    </citation>
    <scope>NUCLEOTIDE SEQUENCE</scope>
    <source>
        <strain evidence="4">M34</strain>
    </source>
</reference>
<name>A0A8H7WFW8_9HELO</name>
<evidence type="ECO:0000256" key="2">
    <source>
        <dbReference type="SAM" id="SignalP"/>
    </source>
</evidence>
<dbReference type="PANTHER" id="PTHR42091">
    <property type="entry name" value="CONSERVED GLYCINE-RICH PROTEIN (AFU_ORTHOLOGUE AFUA_7G02440)"/>
    <property type="match status" value="1"/>
</dbReference>
<feature type="chain" id="PRO_5034825469" description="DUF7732 domain-containing protein" evidence="2">
    <location>
        <begin position="22"/>
        <end position="436"/>
    </location>
</feature>
<protein>
    <recommendedName>
        <fullName evidence="3">DUF7732 domain-containing protein</fullName>
    </recommendedName>
</protein>
<feature type="region of interest" description="Disordered" evidence="1">
    <location>
        <begin position="170"/>
        <end position="233"/>
    </location>
</feature>
<feature type="compositionally biased region" description="Basic and acidic residues" evidence="1">
    <location>
        <begin position="191"/>
        <end position="206"/>
    </location>
</feature>
<evidence type="ECO:0000313" key="5">
    <source>
        <dbReference type="Proteomes" id="UP000664132"/>
    </source>
</evidence>
<gene>
    <name evidence="4" type="ORF">IFR04_002722</name>
</gene>
<keyword evidence="5" id="KW-1185">Reference proteome</keyword>
<dbReference type="InterPro" id="IPR056634">
    <property type="entry name" value="DUF7732"/>
</dbReference>
<dbReference type="EMBL" id="JAFJYH010000024">
    <property type="protein sequence ID" value="KAG4424168.1"/>
    <property type="molecule type" value="Genomic_DNA"/>
</dbReference>
<feature type="compositionally biased region" description="Polar residues" evidence="1">
    <location>
        <begin position="171"/>
        <end position="180"/>
    </location>
</feature>
<dbReference type="AlphaFoldDB" id="A0A8H7WFW8"/>
<sequence>MRFLQTFAVACLLATNTPVLAHPQPVSEISTSSAAQRREAAREAEKLFAPVSDLWKRKGGGGGGGKGGGGGSSSGSSGKGGSSGTSGSGSTGYVPTFIQGNSRGRPKGGERMKLADGVGSSTSALAPREHYRAGSGYAIEDETKSAAGEVKETLLRPRRNVALIAAGRMSGFSSGKSGNSARMGPTSGHRAPLDGKNKGNDKDRANKLSSGATGRGSAGSNAGGQTKTGSGVSPAFGGKYGGGAKTPYTAGRASPLGIAPVFLGVGLLSIYPGLWLYGAYGYGYHNPYYFRNRTARRNSTDTNNTNTPTRDLPELVIRQDDSTGVNESKPVTCLCAQYSVCGCDDDGNYTFLDSIIGDGDYFKLNHTLVTVADVNGTSTILLNGTLPNGTTASGGTEDAITSNSTDGGTSAAVRSIIEAGGYWVMIATVALTCFVL</sequence>